<evidence type="ECO:0000256" key="2">
    <source>
        <dbReference type="SAM" id="MobiDB-lite"/>
    </source>
</evidence>
<dbReference type="EMBL" id="DUIH01000009">
    <property type="protein sequence ID" value="HIH69467.1"/>
    <property type="molecule type" value="Genomic_DNA"/>
</dbReference>
<evidence type="ECO:0000256" key="1">
    <source>
        <dbReference type="SAM" id="Coils"/>
    </source>
</evidence>
<feature type="coiled-coil region" evidence="1">
    <location>
        <begin position="11"/>
        <end position="79"/>
    </location>
</feature>
<feature type="region of interest" description="Disordered" evidence="2">
    <location>
        <begin position="90"/>
        <end position="115"/>
    </location>
</feature>
<gene>
    <name evidence="3" type="ORF">HA299_02425</name>
</gene>
<accession>A0A832VWZ8</accession>
<evidence type="ECO:0000313" key="4">
    <source>
        <dbReference type="Proteomes" id="UP000600363"/>
    </source>
</evidence>
<evidence type="ECO:0000313" key="3">
    <source>
        <dbReference type="EMBL" id="HIH69467.1"/>
    </source>
</evidence>
<dbReference type="Proteomes" id="UP000600363">
    <property type="component" value="Unassembled WGS sequence"/>
</dbReference>
<comment type="caution">
    <text evidence="3">The sequence shown here is derived from an EMBL/GenBank/DDBJ whole genome shotgun (WGS) entry which is preliminary data.</text>
</comment>
<dbReference type="AlphaFoldDB" id="A0A832VWZ8"/>
<dbReference type="RefSeq" id="WP_042685245.1">
    <property type="nucleotide sequence ID" value="NZ_DUIH01000009.1"/>
</dbReference>
<proteinExistence type="predicted"/>
<organism evidence="3 4">
    <name type="scientific">Methermicoccus shengliensis</name>
    <dbReference type="NCBI Taxonomy" id="660064"/>
    <lineage>
        <taxon>Archaea</taxon>
        <taxon>Methanobacteriati</taxon>
        <taxon>Methanobacteriota</taxon>
        <taxon>Stenosarchaea group</taxon>
        <taxon>Methanomicrobia</taxon>
        <taxon>Methanosarcinales</taxon>
        <taxon>Methermicoccaceae</taxon>
        <taxon>Methermicoccus</taxon>
    </lineage>
</organism>
<feature type="compositionally biased region" description="Basic and acidic residues" evidence="2">
    <location>
        <begin position="99"/>
        <end position="115"/>
    </location>
</feature>
<reference evidence="3" key="1">
    <citation type="journal article" date="2020" name="bioRxiv">
        <title>A rank-normalized archaeal taxonomy based on genome phylogeny resolves widespread incomplete and uneven classifications.</title>
        <authorList>
            <person name="Rinke C."/>
            <person name="Chuvochina M."/>
            <person name="Mussig A.J."/>
            <person name="Chaumeil P.-A."/>
            <person name="Waite D.W."/>
            <person name="Whitman W.B."/>
            <person name="Parks D.H."/>
            <person name="Hugenholtz P."/>
        </authorList>
    </citation>
    <scope>NUCLEOTIDE SEQUENCE</scope>
    <source>
        <strain evidence="3">UBA12518</strain>
    </source>
</reference>
<keyword evidence="1" id="KW-0175">Coiled coil</keyword>
<protein>
    <submittedName>
        <fullName evidence="3">Uncharacterized protein</fullName>
    </submittedName>
</protein>
<name>A0A832VWZ8_9EURY</name>
<sequence>MDAKRERDILIERLENIIRQKDEEIASLRAELQALKEGKWGGPAFGYDGDEVEKLKGRLERLETTSKEMAATISSLVEEIIKFKSMIKGWEHPSNPVESRSEPKQEEKGRDILLY</sequence>
<dbReference type="Gene3D" id="1.20.5.1700">
    <property type="match status" value="1"/>
</dbReference>